<accession>V4CI85</accession>
<evidence type="ECO:0000313" key="1">
    <source>
        <dbReference type="EMBL" id="ESP01845.1"/>
    </source>
</evidence>
<gene>
    <name evidence="1" type="ORF">LOTGIDRAFT_172308</name>
</gene>
<dbReference type="OrthoDB" id="6140874at2759"/>
<dbReference type="RefSeq" id="XP_009047430.1">
    <property type="nucleotide sequence ID" value="XM_009049182.1"/>
</dbReference>
<dbReference type="KEGG" id="lgi:LOTGIDRAFT_172308"/>
<keyword evidence="2" id="KW-1185">Reference proteome</keyword>
<dbReference type="AlphaFoldDB" id="V4CI85"/>
<proteinExistence type="predicted"/>
<evidence type="ECO:0000313" key="2">
    <source>
        <dbReference type="Proteomes" id="UP000030746"/>
    </source>
</evidence>
<reference evidence="1 2" key="1">
    <citation type="journal article" date="2013" name="Nature">
        <title>Insights into bilaterian evolution from three spiralian genomes.</title>
        <authorList>
            <person name="Simakov O."/>
            <person name="Marletaz F."/>
            <person name="Cho S.J."/>
            <person name="Edsinger-Gonzales E."/>
            <person name="Havlak P."/>
            <person name="Hellsten U."/>
            <person name="Kuo D.H."/>
            <person name="Larsson T."/>
            <person name="Lv J."/>
            <person name="Arendt D."/>
            <person name="Savage R."/>
            <person name="Osoegawa K."/>
            <person name="de Jong P."/>
            <person name="Grimwood J."/>
            <person name="Chapman J.A."/>
            <person name="Shapiro H."/>
            <person name="Aerts A."/>
            <person name="Otillar R.P."/>
            <person name="Terry A.Y."/>
            <person name="Boore J.L."/>
            <person name="Grigoriev I.V."/>
            <person name="Lindberg D.R."/>
            <person name="Seaver E.C."/>
            <person name="Weisblat D.A."/>
            <person name="Putnam N.H."/>
            <person name="Rokhsar D.S."/>
        </authorList>
    </citation>
    <scope>NUCLEOTIDE SEQUENCE [LARGE SCALE GENOMIC DNA]</scope>
</reference>
<sequence>MISFNSYLFFRECNQIGSKTVVLKNIATTIKRHDSVPVDDASPEENINKELYLIKILQNLSEKDTNENGISDISSSFTNSLQKGKYITDETMETVLLPSKRDMGVLPPWNEFCRMMRITHCFHSRQS</sequence>
<name>V4CI85_LOTGI</name>
<dbReference type="HOGENOM" id="CLU_1972983_0_0_1"/>
<dbReference type="CTD" id="20242053"/>
<dbReference type="Proteomes" id="UP000030746">
    <property type="component" value="Unassembled WGS sequence"/>
</dbReference>
<organism evidence="1 2">
    <name type="scientific">Lottia gigantea</name>
    <name type="common">Giant owl limpet</name>
    <dbReference type="NCBI Taxonomy" id="225164"/>
    <lineage>
        <taxon>Eukaryota</taxon>
        <taxon>Metazoa</taxon>
        <taxon>Spiralia</taxon>
        <taxon>Lophotrochozoa</taxon>
        <taxon>Mollusca</taxon>
        <taxon>Gastropoda</taxon>
        <taxon>Patellogastropoda</taxon>
        <taxon>Lottioidea</taxon>
        <taxon>Lottiidae</taxon>
        <taxon>Lottia</taxon>
    </lineage>
</organism>
<dbReference type="GeneID" id="20242053"/>
<dbReference type="EMBL" id="KB200347">
    <property type="protein sequence ID" value="ESP01845.1"/>
    <property type="molecule type" value="Genomic_DNA"/>
</dbReference>
<protein>
    <submittedName>
        <fullName evidence="1">Uncharacterized protein</fullName>
    </submittedName>
</protein>